<keyword evidence="3" id="KW-1185">Reference proteome</keyword>
<dbReference type="InterPro" id="IPR035897">
    <property type="entry name" value="Toll_tir_struct_dom_sf"/>
</dbReference>
<organism evidence="2 3">
    <name type="scientific">Jeotgalicoccus nanhaiensis</name>
    <dbReference type="NCBI Taxonomy" id="568603"/>
    <lineage>
        <taxon>Bacteria</taxon>
        <taxon>Bacillati</taxon>
        <taxon>Bacillota</taxon>
        <taxon>Bacilli</taxon>
        <taxon>Bacillales</taxon>
        <taxon>Staphylococcaceae</taxon>
        <taxon>Jeotgalicoccus</taxon>
    </lineage>
</organism>
<protein>
    <submittedName>
        <fullName evidence="2">Toll/interleukin-1 receptor domain-containing protein</fullName>
    </submittedName>
</protein>
<dbReference type="EMBL" id="JADGLW010000002">
    <property type="protein sequence ID" value="MBF0753478.1"/>
    <property type="molecule type" value="Genomic_DNA"/>
</dbReference>
<dbReference type="PROSITE" id="PS51534">
    <property type="entry name" value="SEFIR"/>
    <property type="match status" value="1"/>
</dbReference>
<dbReference type="InterPro" id="IPR000157">
    <property type="entry name" value="TIR_dom"/>
</dbReference>
<evidence type="ECO:0000259" key="1">
    <source>
        <dbReference type="PROSITE" id="PS51534"/>
    </source>
</evidence>
<gene>
    <name evidence="2" type="ORF">IR135_04270</name>
</gene>
<keyword evidence="2" id="KW-0675">Receptor</keyword>
<name>A0ABR9XWU6_9STAP</name>
<dbReference type="Proteomes" id="UP000647980">
    <property type="component" value="Unassembled WGS sequence"/>
</dbReference>
<accession>A0ABR9XWU6</accession>
<dbReference type="InterPro" id="IPR013568">
    <property type="entry name" value="SEFIR_dom"/>
</dbReference>
<proteinExistence type="predicted"/>
<dbReference type="RefSeq" id="WP_135097003.1">
    <property type="nucleotide sequence ID" value="NZ_JADGLW010000002.1"/>
</dbReference>
<feature type="domain" description="SEFIR" evidence="1">
    <location>
        <begin position="5"/>
        <end position="137"/>
    </location>
</feature>
<evidence type="ECO:0000313" key="2">
    <source>
        <dbReference type="EMBL" id="MBF0753478.1"/>
    </source>
</evidence>
<dbReference type="Gene3D" id="3.40.50.10140">
    <property type="entry name" value="Toll/interleukin-1 receptor homology (TIR) domain"/>
    <property type="match status" value="1"/>
</dbReference>
<comment type="caution">
    <text evidence="2">The sequence shown here is derived from an EMBL/GenBank/DDBJ whole genome shotgun (WGS) entry which is preliminary data.</text>
</comment>
<dbReference type="Pfam" id="PF13676">
    <property type="entry name" value="TIR_2"/>
    <property type="match status" value="1"/>
</dbReference>
<reference evidence="2 3" key="1">
    <citation type="submission" date="2020-10" db="EMBL/GenBank/DDBJ databases">
        <title>Mouse Oral microbiota.</title>
        <authorList>
            <person name="Joseph S."/>
            <person name="Aduse-Opoku J."/>
        </authorList>
    </citation>
    <scope>NUCLEOTIDE SEQUENCE [LARGE SCALE GENOMIC DNA]</scope>
    <source>
        <strain evidence="2 3">19428wE5_W307</strain>
    </source>
</reference>
<sequence>MSEDHKKVFVSYDWGTLEHEQWVFDLVKDLRSDGVDAMIDKLITQTNTVQLERMMVERMNESDHVIMVLTKEYAQKADSMQGGVGFETLQSLPDLLSNSDKYIFILRHDGDFKDAVPSHLRGFHFIDFSSNSEYKRKYEQLLYRIEGVPYYELPPLGKKKELKPGYSNIENLTSNNQVFDDIDLPKLKELNDLEKDKLEGSVYSELVDLFNQLFIELENKNSNFQYTKEEINQQKHVFKLYLDGNLKTGVKIWRGNHLFQGINFQFGHMLDINSDNTLNESLVFNYNQNGEFTMKLMMNIPGNSEYKEIAAVVKELWNTRIEPVLKQ</sequence>
<evidence type="ECO:0000313" key="3">
    <source>
        <dbReference type="Proteomes" id="UP000647980"/>
    </source>
</evidence>